<dbReference type="RefSeq" id="WP_140597818.1">
    <property type="nucleotide sequence ID" value="NZ_VFWZ01000012.1"/>
</dbReference>
<gene>
    <name evidence="1" type="ORF">FHK87_25885</name>
</gene>
<comment type="caution">
    <text evidence="1">The sequence shown here is derived from an EMBL/GenBank/DDBJ whole genome shotgun (WGS) entry which is preliminary data.</text>
</comment>
<dbReference type="AlphaFoldDB" id="A0A504J1N2"/>
<accession>A0A504J1N2</accession>
<evidence type="ECO:0000313" key="1">
    <source>
        <dbReference type="EMBL" id="TPN80979.1"/>
    </source>
</evidence>
<organism evidence="1 2">
    <name type="scientific">Aquimarina algicola</name>
    <dbReference type="NCBI Taxonomy" id="2589995"/>
    <lineage>
        <taxon>Bacteria</taxon>
        <taxon>Pseudomonadati</taxon>
        <taxon>Bacteroidota</taxon>
        <taxon>Flavobacteriia</taxon>
        <taxon>Flavobacteriales</taxon>
        <taxon>Flavobacteriaceae</taxon>
        <taxon>Aquimarina</taxon>
    </lineage>
</organism>
<proteinExistence type="predicted"/>
<protein>
    <submittedName>
        <fullName evidence="1">SH3 domain-containing protein</fullName>
    </submittedName>
</protein>
<dbReference type="EMBL" id="VFWZ01000012">
    <property type="protein sequence ID" value="TPN80979.1"/>
    <property type="molecule type" value="Genomic_DNA"/>
</dbReference>
<evidence type="ECO:0000313" key="2">
    <source>
        <dbReference type="Proteomes" id="UP000315540"/>
    </source>
</evidence>
<reference evidence="1 2" key="1">
    <citation type="submission" date="2019-06" db="EMBL/GenBank/DDBJ databases">
        <authorList>
            <person name="Meng X."/>
        </authorList>
    </citation>
    <scope>NUCLEOTIDE SEQUENCE [LARGE SCALE GENOMIC DNA]</scope>
    <source>
        <strain evidence="1 2">M625</strain>
    </source>
</reference>
<dbReference type="Gene3D" id="2.30.30.40">
    <property type="entry name" value="SH3 Domains"/>
    <property type="match status" value="1"/>
</dbReference>
<name>A0A504J1N2_9FLAO</name>
<sequence>MKKSLHLILSFILINVFSCKEVTSSKEFEPSKKQNTTYKDSISKQKKLAQEKDNEYYYVNAKSGLNYRESPKGKIISKFNLNTKLLVIEKTKILDQVKDGEKTLKGEWYGVEKGKDTVYVFNAFLSDQKSLSEQKINDTSVWLADQEDDCVFDFNTQTDDFLKEIPEFSNYVWDNKQKKATIKLDDGNTLIVTRGGCNHFSFYGNLLLEKSELNLNDESKIFKKALWIAEKLFNKSDLNFINESLNKRNFEIEQSENQKKYIFQIDRYCDMTIVVEKTNNNQISIEIGYDVC</sequence>
<dbReference type="OrthoDB" id="892749at2"/>
<dbReference type="Proteomes" id="UP000315540">
    <property type="component" value="Unassembled WGS sequence"/>
</dbReference>
<keyword evidence="2" id="KW-1185">Reference proteome</keyword>